<dbReference type="SUPFAM" id="SSF53098">
    <property type="entry name" value="Ribonuclease H-like"/>
    <property type="match status" value="1"/>
</dbReference>
<dbReference type="PROSITE" id="PS50013">
    <property type="entry name" value="CHROMO_2"/>
    <property type="match status" value="1"/>
</dbReference>
<dbReference type="STRING" id="4829.A0A163JKV0"/>
<comment type="subcellular location">
    <subcellularLocation>
        <location evidence="1">Nucleus</location>
    </subcellularLocation>
</comment>
<reference evidence="11" key="1">
    <citation type="submission" date="2016-04" db="EMBL/GenBank/DDBJ databases">
        <authorList>
            <person name="Evans L.H."/>
            <person name="Alamgir A."/>
            <person name="Owens N."/>
            <person name="Weber N.D."/>
            <person name="Virtaneva K."/>
            <person name="Barbian K."/>
            <person name="Babar A."/>
            <person name="Rosenke K."/>
        </authorList>
    </citation>
    <scope>NUCLEOTIDE SEQUENCE [LARGE SCALE GENOMIC DNA]</scope>
    <source>
        <strain evidence="11">CBS 101.48</strain>
    </source>
</reference>
<dbReference type="InterPro" id="IPR050951">
    <property type="entry name" value="Retrovirus_Pol_polyprotein"/>
</dbReference>
<dbReference type="InterPro" id="IPR023780">
    <property type="entry name" value="Chromo_domain"/>
</dbReference>
<name>A0A163JKV0_ABSGL</name>
<keyword evidence="4" id="KW-0540">Nuclease</keyword>
<dbReference type="GO" id="GO:0005634">
    <property type="term" value="C:nucleus"/>
    <property type="evidence" value="ECO:0007669"/>
    <property type="project" value="UniProtKB-SubCell"/>
</dbReference>
<dbReference type="InterPro" id="IPR000953">
    <property type="entry name" value="Chromo/chromo_shadow_dom"/>
</dbReference>
<evidence type="ECO:0000256" key="3">
    <source>
        <dbReference type="ARBA" id="ARBA00022695"/>
    </source>
</evidence>
<dbReference type="InterPro" id="IPR012337">
    <property type="entry name" value="RNaseH-like_sf"/>
</dbReference>
<dbReference type="GO" id="GO:0016787">
    <property type="term" value="F:hydrolase activity"/>
    <property type="evidence" value="ECO:0007669"/>
    <property type="project" value="UniProtKB-KW"/>
</dbReference>
<dbReference type="Gene3D" id="3.30.420.10">
    <property type="entry name" value="Ribonuclease H-like superfamily/Ribonuclease H"/>
    <property type="match status" value="1"/>
</dbReference>
<keyword evidence="8" id="KW-0539">Nucleus</keyword>
<dbReference type="InterPro" id="IPR001584">
    <property type="entry name" value="Integrase_cat-core"/>
</dbReference>
<gene>
    <name evidence="11" type="primary">ABSGL_05744.1 scaffold 7463</name>
</gene>
<dbReference type="GO" id="GO:0003964">
    <property type="term" value="F:RNA-directed DNA polymerase activity"/>
    <property type="evidence" value="ECO:0007669"/>
    <property type="project" value="UniProtKB-KW"/>
</dbReference>
<keyword evidence="12" id="KW-1185">Reference proteome</keyword>
<dbReference type="PROSITE" id="PS00598">
    <property type="entry name" value="CHROMO_1"/>
    <property type="match status" value="1"/>
</dbReference>
<sequence length="586" mass="67555">IGIPIESIFRGADLTRPFHVATDASNTGIGAVLFQVINRQILHIGFFARSLSKSERNYSTTKRELLAIAFALNKFHKYLWGNHFILFTVHKALTYVHTQRIVNPMMVNWLDTLLQYNFSVAHVPGMNNVLPDALSRLFPVENRLEGDMDTTDTTQQRISNYKQSKMERKVNKHHDDRLMIPDKTDNAKLIQHYQRLSHLKQPEQIQKRIIQDKEEKERTLKKYHALGHFGATAMVQAIHNDNITWTNIQADAINIVSKCNSCMQYNVTKKGYNPLASITAQLPGDHWAIDLAGPLEETHKGNIYILVMVDICTKFVIVKAIPDKTSLTIAETLIDVFSTFGYPKIMQSDNGTEFVNKLVKDITKNACIDHRLISAYHPRANRAAERTVKNVKDTLQKEIHGETKDWDLYIPTVQLAINAKVVRLTNTAPFSLMFARKLNAFKDYSNTIAEEGTLVSIKEPTMLRQLEPKYKGPYTVVHKNKGGAYTSQHRDGELLPKNYPPSALKSVAKDILTDEEQRWEVESFVNHRGLPGKYEYQVRWKGYDEKDDTWEEANMFDDIDTIRIYWNKRQTEQIEKRNNKKRKTRN</sequence>
<dbReference type="AlphaFoldDB" id="A0A163JKV0"/>
<dbReference type="EMBL" id="LT553127">
    <property type="protein sequence ID" value="SAM00072.1"/>
    <property type="molecule type" value="Genomic_DNA"/>
</dbReference>
<dbReference type="SUPFAM" id="SSF56672">
    <property type="entry name" value="DNA/RNA polymerases"/>
    <property type="match status" value="1"/>
</dbReference>
<dbReference type="GO" id="GO:0004519">
    <property type="term" value="F:endonuclease activity"/>
    <property type="evidence" value="ECO:0007669"/>
    <property type="project" value="UniProtKB-KW"/>
</dbReference>
<dbReference type="InParanoid" id="A0A163JKV0"/>
<proteinExistence type="predicted"/>
<evidence type="ECO:0000256" key="8">
    <source>
        <dbReference type="ARBA" id="ARBA00023242"/>
    </source>
</evidence>
<dbReference type="SMART" id="SM00298">
    <property type="entry name" value="CHROMO"/>
    <property type="match status" value="1"/>
</dbReference>
<dbReference type="CDD" id="cd09274">
    <property type="entry name" value="RNase_HI_RT_Ty3"/>
    <property type="match status" value="1"/>
</dbReference>
<dbReference type="CDD" id="cd00024">
    <property type="entry name" value="CD_CSD"/>
    <property type="match status" value="1"/>
</dbReference>
<dbReference type="InterPro" id="IPR016197">
    <property type="entry name" value="Chromo-like_dom_sf"/>
</dbReference>
<evidence type="ECO:0000313" key="12">
    <source>
        <dbReference type="Proteomes" id="UP000078561"/>
    </source>
</evidence>
<dbReference type="PANTHER" id="PTHR37984">
    <property type="entry name" value="PROTEIN CBG26694"/>
    <property type="match status" value="1"/>
</dbReference>
<dbReference type="InterPro" id="IPR041588">
    <property type="entry name" value="Integrase_H2C2"/>
</dbReference>
<dbReference type="Proteomes" id="UP000078561">
    <property type="component" value="Unassembled WGS sequence"/>
</dbReference>
<dbReference type="InterPro" id="IPR043502">
    <property type="entry name" value="DNA/RNA_pol_sf"/>
</dbReference>
<protein>
    <recommendedName>
        <fullName evidence="13">Integrase catalytic domain-containing protein</fullName>
    </recommendedName>
</protein>
<dbReference type="PANTHER" id="PTHR37984:SF5">
    <property type="entry name" value="PROTEIN NYNRIN-LIKE"/>
    <property type="match status" value="1"/>
</dbReference>
<evidence type="ECO:0000259" key="10">
    <source>
        <dbReference type="PROSITE" id="PS50994"/>
    </source>
</evidence>
<keyword evidence="5" id="KW-0255">Endonuclease</keyword>
<feature type="non-terminal residue" evidence="11">
    <location>
        <position position="1"/>
    </location>
</feature>
<dbReference type="Gene3D" id="1.10.340.70">
    <property type="match status" value="1"/>
</dbReference>
<accession>A0A163JKV0</accession>
<evidence type="ECO:0000256" key="1">
    <source>
        <dbReference type="ARBA" id="ARBA00004123"/>
    </source>
</evidence>
<dbReference type="InterPro" id="IPR036397">
    <property type="entry name" value="RNaseH_sf"/>
</dbReference>
<keyword evidence="2" id="KW-0808">Transferase</keyword>
<keyword evidence="6" id="KW-0378">Hydrolase</keyword>
<dbReference type="GO" id="GO:0003676">
    <property type="term" value="F:nucleic acid binding"/>
    <property type="evidence" value="ECO:0007669"/>
    <property type="project" value="InterPro"/>
</dbReference>
<dbReference type="Pfam" id="PF00665">
    <property type="entry name" value="rve"/>
    <property type="match status" value="1"/>
</dbReference>
<evidence type="ECO:0000256" key="7">
    <source>
        <dbReference type="ARBA" id="ARBA00022918"/>
    </source>
</evidence>
<dbReference type="Gene3D" id="3.10.20.370">
    <property type="match status" value="1"/>
</dbReference>
<evidence type="ECO:0000259" key="9">
    <source>
        <dbReference type="PROSITE" id="PS50013"/>
    </source>
</evidence>
<dbReference type="PROSITE" id="PS50994">
    <property type="entry name" value="INTEGRASE"/>
    <property type="match status" value="1"/>
</dbReference>
<evidence type="ECO:0000256" key="6">
    <source>
        <dbReference type="ARBA" id="ARBA00022801"/>
    </source>
</evidence>
<organism evidence="11">
    <name type="scientific">Absidia glauca</name>
    <name type="common">Pin mould</name>
    <dbReference type="NCBI Taxonomy" id="4829"/>
    <lineage>
        <taxon>Eukaryota</taxon>
        <taxon>Fungi</taxon>
        <taxon>Fungi incertae sedis</taxon>
        <taxon>Mucoromycota</taxon>
        <taxon>Mucoromycotina</taxon>
        <taxon>Mucoromycetes</taxon>
        <taxon>Mucorales</taxon>
        <taxon>Cunninghamellaceae</taxon>
        <taxon>Absidia</taxon>
    </lineage>
</organism>
<dbReference type="Pfam" id="PF00385">
    <property type="entry name" value="Chromo"/>
    <property type="match status" value="1"/>
</dbReference>
<dbReference type="SUPFAM" id="SSF54160">
    <property type="entry name" value="Chromo domain-like"/>
    <property type="match status" value="1"/>
</dbReference>
<evidence type="ECO:0000256" key="2">
    <source>
        <dbReference type="ARBA" id="ARBA00022679"/>
    </source>
</evidence>
<dbReference type="Pfam" id="PF17921">
    <property type="entry name" value="Integrase_H2C2"/>
    <property type="match status" value="1"/>
</dbReference>
<dbReference type="GO" id="GO:0015074">
    <property type="term" value="P:DNA integration"/>
    <property type="evidence" value="ECO:0007669"/>
    <property type="project" value="InterPro"/>
</dbReference>
<keyword evidence="3" id="KW-0548">Nucleotidyltransferase</keyword>
<dbReference type="InterPro" id="IPR041373">
    <property type="entry name" value="RT_RNaseH"/>
</dbReference>
<evidence type="ECO:0000256" key="5">
    <source>
        <dbReference type="ARBA" id="ARBA00022759"/>
    </source>
</evidence>
<evidence type="ECO:0000256" key="4">
    <source>
        <dbReference type="ARBA" id="ARBA00022722"/>
    </source>
</evidence>
<dbReference type="Pfam" id="PF17917">
    <property type="entry name" value="RT_RNaseH"/>
    <property type="match status" value="1"/>
</dbReference>
<dbReference type="FunFam" id="3.10.20.370:FF:000001">
    <property type="entry name" value="Retrovirus-related Pol polyprotein from transposon 17.6-like protein"/>
    <property type="match status" value="1"/>
</dbReference>
<feature type="domain" description="Chromo" evidence="9">
    <location>
        <begin position="519"/>
        <end position="577"/>
    </location>
</feature>
<evidence type="ECO:0008006" key="13">
    <source>
        <dbReference type="Google" id="ProtNLM"/>
    </source>
</evidence>
<feature type="domain" description="Integrase catalytic" evidence="10">
    <location>
        <begin position="279"/>
        <end position="437"/>
    </location>
</feature>
<dbReference type="Gene3D" id="2.40.50.40">
    <property type="match status" value="1"/>
</dbReference>
<dbReference type="InterPro" id="IPR023779">
    <property type="entry name" value="Chromodomain_CS"/>
</dbReference>
<keyword evidence="7" id="KW-0695">RNA-directed DNA polymerase</keyword>
<evidence type="ECO:0000313" key="11">
    <source>
        <dbReference type="EMBL" id="SAM00072.1"/>
    </source>
</evidence>
<dbReference type="OrthoDB" id="10267344at2759"/>